<gene>
    <name evidence="1" type="ORF">MG293_019785</name>
</gene>
<sequence length="293" mass="32570">MDTSNLIPLMERNFWLEDLIMLSNKTVLLARNSDTILVESWDKISHVIHVKILIHSPINGLTEPEHLHFRKSRANVCLCPTGHHVWVHSVLVYLLEHFFLSGHFPDAAGLCSSKTLACKNPDMNPPSSYKISGAHLLFGSSVSAFSHAGADGVMSYFVDSAVSGPATYSAARPAVLRQGPLNSYEDPRMACGFQSAYHPPRACYPFWEETATQEVPTGLEHYGSEQWPLLLCSMYPGSSFVFPPFHRVDVHLPGPNLPVLGSELEGRLYSPGCILSSLLDFYEKSFRNVTLLR</sequence>
<protein>
    <submittedName>
        <fullName evidence="1">Uncharacterized protein</fullName>
    </submittedName>
</protein>
<dbReference type="AlphaFoldDB" id="A0AAD4XZZ6"/>
<organism evidence="1 2">
    <name type="scientific">Ovis ammon polii</name>
    <dbReference type="NCBI Taxonomy" id="230172"/>
    <lineage>
        <taxon>Eukaryota</taxon>
        <taxon>Metazoa</taxon>
        <taxon>Chordata</taxon>
        <taxon>Craniata</taxon>
        <taxon>Vertebrata</taxon>
        <taxon>Euteleostomi</taxon>
        <taxon>Mammalia</taxon>
        <taxon>Eutheria</taxon>
        <taxon>Laurasiatheria</taxon>
        <taxon>Artiodactyla</taxon>
        <taxon>Ruminantia</taxon>
        <taxon>Pecora</taxon>
        <taxon>Bovidae</taxon>
        <taxon>Caprinae</taxon>
        <taxon>Ovis</taxon>
    </lineage>
</organism>
<keyword evidence="2" id="KW-1185">Reference proteome</keyword>
<comment type="caution">
    <text evidence="1">The sequence shown here is derived from an EMBL/GenBank/DDBJ whole genome shotgun (WGS) entry which is preliminary data.</text>
</comment>
<reference evidence="1" key="1">
    <citation type="submission" date="2022-03" db="EMBL/GenBank/DDBJ databases">
        <title>Genomic analyses of argali, domestic sheep and their hybrids provide insights into chromosomal evolution, heterosis and genetic basis of agronomic traits.</title>
        <authorList>
            <person name="Li M."/>
        </authorList>
    </citation>
    <scope>NUCLEOTIDE SEQUENCE</scope>
    <source>
        <strain evidence="1">CAU-MHL-2022a</strain>
        <tissue evidence="1">Skin</tissue>
    </source>
</reference>
<accession>A0AAD4XZZ6</accession>
<dbReference type="EMBL" id="JAKZEL010000026">
    <property type="protein sequence ID" value="KAI4529929.1"/>
    <property type="molecule type" value="Genomic_DNA"/>
</dbReference>
<proteinExistence type="predicted"/>
<evidence type="ECO:0000313" key="1">
    <source>
        <dbReference type="EMBL" id="KAI4529929.1"/>
    </source>
</evidence>
<dbReference type="Proteomes" id="UP001214576">
    <property type="component" value="Unassembled WGS sequence"/>
</dbReference>
<name>A0AAD4XZZ6_OVIAM</name>
<evidence type="ECO:0000313" key="2">
    <source>
        <dbReference type="Proteomes" id="UP001214576"/>
    </source>
</evidence>